<dbReference type="SUPFAM" id="SSF140804">
    <property type="entry name" value="YidB-like"/>
    <property type="match status" value="1"/>
</dbReference>
<dbReference type="InterPro" id="IPR027405">
    <property type="entry name" value="YidB-like"/>
</dbReference>
<name>A0ABU9ZZV5_9HYPH</name>
<feature type="region of interest" description="Disordered" evidence="1">
    <location>
        <begin position="33"/>
        <end position="61"/>
    </location>
</feature>
<proteinExistence type="predicted"/>
<accession>A0ABU9ZZV5</accession>
<comment type="caution">
    <text evidence="2">The sequence shown here is derived from an EMBL/GenBank/DDBJ whole genome shotgun (WGS) entry which is preliminary data.</text>
</comment>
<feature type="compositionally biased region" description="Gly residues" evidence="1">
    <location>
        <begin position="45"/>
        <end position="61"/>
    </location>
</feature>
<evidence type="ECO:0000313" key="2">
    <source>
        <dbReference type="EMBL" id="MEN3236741.1"/>
    </source>
</evidence>
<feature type="compositionally biased region" description="Low complexity" evidence="1">
    <location>
        <begin position="35"/>
        <end position="44"/>
    </location>
</feature>
<keyword evidence="3" id="KW-1185">Reference proteome</keyword>
<dbReference type="Proteomes" id="UP001407347">
    <property type="component" value="Unassembled WGS sequence"/>
</dbReference>
<gene>
    <name evidence="2" type="ORF">PUR29_24775</name>
</gene>
<reference evidence="2 3" key="1">
    <citation type="journal article" date="2023" name="PLoS ONE">
        <title>Complete genome assembly of Hawai'i environmental nontuberculous mycobacteria reveals unexpected co-isolation with methylobacteria.</title>
        <authorList>
            <person name="Hendrix J."/>
            <person name="Epperson L.E."/>
            <person name="Tong E.I."/>
            <person name="Chan Y.L."/>
            <person name="Hasan N.A."/>
            <person name="Dawrs S.N."/>
            <person name="Norton G.J."/>
            <person name="Virdi R."/>
            <person name="Crooks J.L."/>
            <person name="Chan E.D."/>
            <person name="Honda J.R."/>
            <person name="Strong M."/>
        </authorList>
    </citation>
    <scope>NUCLEOTIDE SEQUENCE [LARGE SCALE GENOMIC DNA]</scope>
    <source>
        <strain evidence="2 3">NJH_HI04-1</strain>
    </source>
</reference>
<dbReference type="Pfam" id="PF20159">
    <property type="entry name" value="YidB"/>
    <property type="match status" value="1"/>
</dbReference>
<dbReference type="RefSeq" id="WP_346013266.1">
    <property type="nucleotide sequence ID" value="NZ_JAQYXP010000003.1"/>
</dbReference>
<dbReference type="InterPro" id="IPR045372">
    <property type="entry name" value="YidB"/>
</dbReference>
<evidence type="ECO:0000313" key="3">
    <source>
        <dbReference type="Proteomes" id="UP001407347"/>
    </source>
</evidence>
<sequence length="157" mass="16093">MSDGYPSMTALLGLLALAGYQNRDKIAEMLGGAGQAAPAPAGPGHTTGGAGGGLGGLLGGLLGDRRGEAPGGFLNNGLGEMLQRFQQAGHGAAAQSWVNQGPNQEIAQQHLEQAIGPDVLATLTQRTGLSREELLSRLSKELPQAVDRYTPDGRLPT</sequence>
<organism evidence="2 3">
    <name type="scientific">Methylobacterium ajmalii</name>
    <dbReference type="NCBI Taxonomy" id="2738439"/>
    <lineage>
        <taxon>Bacteria</taxon>
        <taxon>Pseudomonadati</taxon>
        <taxon>Pseudomonadota</taxon>
        <taxon>Alphaproteobacteria</taxon>
        <taxon>Hyphomicrobiales</taxon>
        <taxon>Methylobacteriaceae</taxon>
        <taxon>Methylobacterium</taxon>
    </lineage>
</organism>
<evidence type="ECO:0000256" key="1">
    <source>
        <dbReference type="SAM" id="MobiDB-lite"/>
    </source>
</evidence>
<dbReference type="Gene3D" id="1.10.10.690">
    <property type="entry name" value="YidB-like"/>
    <property type="match status" value="1"/>
</dbReference>
<protein>
    <submittedName>
        <fullName evidence="2">YidB family protein</fullName>
    </submittedName>
</protein>
<dbReference type="EMBL" id="JAQYXP010000003">
    <property type="protein sequence ID" value="MEN3236741.1"/>
    <property type="molecule type" value="Genomic_DNA"/>
</dbReference>